<evidence type="ECO:0000256" key="3">
    <source>
        <dbReference type="ARBA" id="ARBA00022989"/>
    </source>
</evidence>
<feature type="transmembrane region" description="Helical" evidence="8">
    <location>
        <begin position="244"/>
        <end position="267"/>
    </location>
</feature>
<dbReference type="EMBL" id="CP111014">
    <property type="protein sequence ID" value="WAQ98898.1"/>
    <property type="molecule type" value="Genomic_DNA"/>
</dbReference>
<dbReference type="PROSITE" id="PS50262">
    <property type="entry name" value="G_PROTEIN_RECEP_F1_2"/>
    <property type="match status" value="1"/>
</dbReference>
<evidence type="ECO:0000256" key="6">
    <source>
        <dbReference type="ARBA" id="ARBA00023170"/>
    </source>
</evidence>
<gene>
    <name evidence="10" type="ORF">MAR_023271</name>
</gene>
<organism evidence="10 11">
    <name type="scientific">Mya arenaria</name>
    <name type="common">Soft-shell clam</name>
    <dbReference type="NCBI Taxonomy" id="6604"/>
    <lineage>
        <taxon>Eukaryota</taxon>
        <taxon>Metazoa</taxon>
        <taxon>Spiralia</taxon>
        <taxon>Lophotrochozoa</taxon>
        <taxon>Mollusca</taxon>
        <taxon>Bivalvia</taxon>
        <taxon>Autobranchia</taxon>
        <taxon>Heteroconchia</taxon>
        <taxon>Euheterodonta</taxon>
        <taxon>Imparidentia</taxon>
        <taxon>Neoheterodontei</taxon>
        <taxon>Myida</taxon>
        <taxon>Myoidea</taxon>
        <taxon>Myidae</taxon>
        <taxon>Mya</taxon>
    </lineage>
</organism>
<proteinExistence type="predicted"/>
<dbReference type="Proteomes" id="UP001164746">
    <property type="component" value="Chromosome 3"/>
</dbReference>
<evidence type="ECO:0000256" key="8">
    <source>
        <dbReference type="SAM" id="Phobius"/>
    </source>
</evidence>
<keyword evidence="3 8" id="KW-1133">Transmembrane helix</keyword>
<evidence type="ECO:0000313" key="11">
    <source>
        <dbReference type="Proteomes" id="UP001164746"/>
    </source>
</evidence>
<feature type="transmembrane region" description="Helical" evidence="8">
    <location>
        <begin position="90"/>
        <end position="108"/>
    </location>
</feature>
<evidence type="ECO:0000256" key="1">
    <source>
        <dbReference type="ARBA" id="ARBA00004141"/>
    </source>
</evidence>
<dbReference type="SUPFAM" id="SSF81321">
    <property type="entry name" value="Family A G protein-coupled receptor-like"/>
    <property type="match status" value="1"/>
</dbReference>
<dbReference type="PANTHER" id="PTHR24243:SF230">
    <property type="entry name" value="G-PROTEIN COUPLED RECEPTORS FAMILY 1 PROFILE DOMAIN-CONTAINING PROTEIN"/>
    <property type="match status" value="1"/>
</dbReference>
<accession>A0ABY7DP58</accession>
<dbReference type="InterPro" id="IPR017452">
    <property type="entry name" value="GPCR_Rhodpsn_7TM"/>
</dbReference>
<keyword evidence="7" id="KW-0807">Transducer</keyword>
<evidence type="ECO:0000256" key="4">
    <source>
        <dbReference type="ARBA" id="ARBA00023040"/>
    </source>
</evidence>
<evidence type="ECO:0000256" key="2">
    <source>
        <dbReference type="ARBA" id="ARBA00022692"/>
    </source>
</evidence>
<comment type="subcellular location">
    <subcellularLocation>
        <location evidence="1">Membrane</location>
        <topology evidence="1">Multi-pass membrane protein</topology>
    </subcellularLocation>
</comment>
<keyword evidence="2 8" id="KW-0812">Transmembrane</keyword>
<name>A0ABY7DP58_MYAAR</name>
<evidence type="ECO:0000256" key="5">
    <source>
        <dbReference type="ARBA" id="ARBA00023136"/>
    </source>
</evidence>
<feature type="transmembrane region" description="Helical" evidence="8">
    <location>
        <begin position="178"/>
        <end position="202"/>
    </location>
</feature>
<keyword evidence="4" id="KW-0297">G-protein coupled receptor</keyword>
<keyword evidence="6" id="KW-0675">Receptor</keyword>
<feature type="transmembrane region" description="Helical" evidence="8">
    <location>
        <begin position="287"/>
        <end position="306"/>
    </location>
</feature>
<protein>
    <recommendedName>
        <fullName evidence="9">G-protein coupled receptors family 1 profile domain-containing protein</fullName>
    </recommendedName>
</protein>
<sequence>MEGDNVTIYDLLRKQHNFALCERIKMWYPPFLCIFGPEKGKYVFFTHSFNFTSRDRLPSLAFSPLKRWIMHLIEIDVRQATEVVCKLDLFLTYFLVQLSPWVLVMITVERAYSVIKPHLVRVVFTRRKTLISLAICIVCLSLVNSHFLYGYKIIFIKEAGDNQCHPRSKFYENFMFNIFVWIDFAFAFSIPCCVFVIGNCIIMAKLRLSRQFQATNCNEEGMPTTNRRRNHVSHSLSQWTKTTVVINVFFIMLVLPSVAFGIGQVYWFPAKEKTPAKLADIYLISEITFMLMYTNNAINFVFYIMLGSKFRSDLTHMCFCKNDHLRSTDGNNKTIFSCDNNARVGYSTHL</sequence>
<dbReference type="Pfam" id="PF00001">
    <property type="entry name" value="7tm_1"/>
    <property type="match status" value="1"/>
</dbReference>
<dbReference type="PANTHER" id="PTHR24243">
    <property type="entry name" value="G-PROTEIN COUPLED RECEPTOR"/>
    <property type="match status" value="1"/>
</dbReference>
<keyword evidence="5 8" id="KW-0472">Membrane</keyword>
<feature type="transmembrane region" description="Helical" evidence="8">
    <location>
        <begin position="129"/>
        <end position="149"/>
    </location>
</feature>
<evidence type="ECO:0000259" key="9">
    <source>
        <dbReference type="PROSITE" id="PS50262"/>
    </source>
</evidence>
<evidence type="ECO:0000256" key="7">
    <source>
        <dbReference type="ARBA" id="ARBA00023224"/>
    </source>
</evidence>
<dbReference type="Gene3D" id="1.20.1070.10">
    <property type="entry name" value="Rhodopsin 7-helix transmembrane proteins"/>
    <property type="match status" value="1"/>
</dbReference>
<keyword evidence="11" id="KW-1185">Reference proteome</keyword>
<dbReference type="InterPro" id="IPR000276">
    <property type="entry name" value="GPCR_Rhodpsn"/>
</dbReference>
<reference evidence="10" key="1">
    <citation type="submission" date="2022-11" db="EMBL/GenBank/DDBJ databases">
        <title>Centuries of genome instability and evolution in soft-shell clam transmissible cancer (bioRxiv).</title>
        <authorList>
            <person name="Hart S.F.M."/>
            <person name="Yonemitsu M.A."/>
            <person name="Giersch R.M."/>
            <person name="Beal B.F."/>
            <person name="Arriagada G."/>
            <person name="Davis B.W."/>
            <person name="Ostrander E.A."/>
            <person name="Goff S.P."/>
            <person name="Metzger M.J."/>
        </authorList>
    </citation>
    <scope>NUCLEOTIDE SEQUENCE</scope>
    <source>
        <strain evidence="10">MELC-2E11</strain>
        <tissue evidence="10">Siphon/mantle</tissue>
    </source>
</reference>
<feature type="domain" description="G-protein coupled receptors family 1 profile" evidence="9">
    <location>
        <begin position="68"/>
        <end position="303"/>
    </location>
</feature>
<evidence type="ECO:0000313" key="10">
    <source>
        <dbReference type="EMBL" id="WAQ98898.1"/>
    </source>
</evidence>